<organism evidence="1 2">
    <name type="scientific">Solanum commersonii</name>
    <name type="common">Commerson's wild potato</name>
    <name type="synonym">Commerson's nightshade</name>
    <dbReference type="NCBI Taxonomy" id="4109"/>
    <lineage>
        <taxon>Eukaryota</taxon>
        <taxon>Viridiplantae</taxon>
        <taxon>Streptophyta</taxon>
        <taxon>Embryophyta</taxon>
        <taxon>Tracheophyta</taxon>
        <taxon>Spermatophyta</taxon>
        <taxon>Magnoliopsida</taxon>
        <taxon>eudicotyledons</taxon>
        <taxon>Gunneridae</taxon>
        <taxon>Pentapetalae</taxon>
        <taxon>asterids</taxon>
        <taxon>lamiids</taxon>
        <taxon>Solanales</taxon>
        <taxon>Solanaceae</taxon>
        <taxon>Solanoideae</taxon>
        <taxon>Solaneae</taxon>
        <taxon>Solanum</taxon>
    </lineage>
</organism>
<proteinExistence type="predicted"/>
<comment type="caution">
    <text evidence="1">The sequence shown here is derived from an EMBL/GenBank/DDBJ whole genome shotgun (WGS) entry which is preliminary data.</text>
</comment>
<protein>
    <submittedName>
        <fullName evidence="1">Uncharacterized protein</fullName>
    </submittedName>
</protein>
<reference evidence="1 2" key="1">
    <citation type="submission" date="2020-09" db="EMBL/GenBank/DDBJ databases">
        <title>De no assembly of potato wild relative species, Solanum commersonii.</title>
        <authorList>
            <person name="Cho K."/>
        </authorList>
    </citation>
    <scope>NUCLEOTIDE SEQUENCE [LARGE SCALE GENOMIC DNA]</scope>
    <source>
        <strain evidence="1">LZ3.2</strain>
        <tissue evidence="1">Leaf</tissue>
    </source>
</reference>
<accession>A0A9J5WX34</accession>
<evidence type="ECO:0000313" key="1">
    <source>
        <dbReference type="EMBL" id="KAG5580346.1"/>
    </source>
</evidence>
<keyword evidence="2" id="KW-1185">Reference proteome</keyword>
<sequence>MKLRLELEWCEETQSTFRLRWGWPRDQFLALLFALVMDELMQSIHEEVPWCMLVANAIAPIDETRDRANTRLEGGVLANQEVTCSEDACCGDEDVKMDVEMDVLAY</sequence>
<dbReference type="AlphaFoldDB" id="A0A9J5WX34"/>
<name>A0A9J5WX34_SOLCO</name>
<gene>
    <name evidence="1" type="ORF">H5410_050973</name>
</gene>
<dbReference type="EMBL" id="JACXVP010000010">
    <property type="protein sequence ID" value="KAG5580346.1"/>
    <property type="molecule type" value="Genomic_DNA"/>
</dbReference>
<evidence type="ECO:0000313" key="2">
    <source>
        <dbReference type="Proteomes" id="UP000824120"/>
    </source>
</evidence>
<dbReference type="Proteomes" id="UP000824120">
    <property type="component" value="Chromosome 10"/>
</dbReference>